<keyword evidence="3" id="KW-0285">Flavoprotein</keyword>
<evidence type="ECO:0000256" key="3">
    <source>
        <dbReference type="ARBA" id="ARBA00022630"/>
    </source>
</evidence>
<accession>A0A180GJR8</accession>
<comment type="pathway">
    <text evidence="2">Pyrimidine metabolism; UMP biosynthesis via de novo pathway.</text>
</comment>
<keyword evidence="5" id="KW-0560">Oxidoreductase</keyword>
<dbReference type="GO" id="GO:0006207">
    <property type="term" value="P:'de novo' pyrimidine nucleobase biosynthetic process"/>
    <property type="evidence" value="ECO:0007669"/>
    <property type="project" value="TreeGrafter"/>
</dbReference>
<keyword evidence="9" id="KW-1185">Reference proteome</keyword>
<dbReference type="AlphaFoldDB" id="A0A180GJR8"/>
<evidence type="ECO:0000313" key="8">
    <source>
        <dbReference type="EnsemblFungi" id="PTTG_27536-t43_1-p1"/>
    </source>
</evidence>
<dbReference type="OrthoDB" id="14784at2759"/>
<dbReference type="InterPro" id="IPR005720">
    <property type="entry name" value="Dihydroorotate_DH_cat"/>
</dbReference>
<dbReference type="GO" id="GO:0005743">
    <property type="term" value="C:mitochondrial inner membrane"/>
    <property type="evidence" value="ECO:0007669"/>
    <property type="project" value="TreeGrafter"/>
</dbReference>
<evidence type="ECO:0000259" key="6">
    <source>
        <dbReference type="Pfam" id="PF01180"/>
    </source>
</evidence>
<evidence type="ECO:0000313" key="7">
    <source>
        <dbReference type="EMBL" id="OAV92774.1"/>
    </source>
</evidence>
<dbReference type="Proteomes" id="UP000005240">
    <property type="component" value="Unassembled WGS sequence"/>
</dbReference>
<reference evidence="7" key="1">
    <citation type="submission" date="2009-11" db="EMBL/GenBank/DDBJ databases">
        <authorList>
            <consortium name="The Broad Institute Genome Sequencing Platform"/>
            <person name="Ward D."/>
            <person name="Feldgarden M."/>
            <person name="Earl A."/>
            <person name="Young S.K."/>
            <person name="Zeng Q."/>
            <person name="Koehrsen M."/>
            <person name="Alvarado L."/>
            <person name="Berlin A."/>
            <person name="Bochicchio J."/>
            <person name="Borenstein D."/>
            <person name="Chapman S.B."/>
            <person name="Chen Z."/>
            <person name="Engels R."/>
            <person name="Freedman E."/>
            <person name="Gellesch M."/>
            <person name="Goldberg J."/>
            <person name="Griggs A."/>
            <person name="Gujja S."/>
            <person name="Heilman E."/>
            <person name="Heiman D."/>
            <person name="Hepburn T."/>
            <person name="Howarth C."/>
            <person name="Jen D."/>
            <person name="Larson L."/>
            <person name="Lewis B."/>
            <person name="Mehta T."/>
            <person name="Park D."/>
            <person name="Pearson M."/>
            <person name="Roberts A."/>
            <person name="Saif S."/>
            <person name="Shea T."/>
            <person name="Shenoy N."/>
            <person name="Sisk P."/>
            <person name="Stolte C."/>
            <person name="Sykes S."/>
            <person name="Thomson T."/>
            <person name="Walk T."/>
            <person name="White J."/>
            <person name="Yandava C."/>
            <person name="Izard J."/>
            <person name="Baranova O.V."/>
            <person name="Blanton J.M."/>
            <person name="Tanner A.C."/>
            <person name="Dewhirst F.E."/>
            <person name="Haas B."/>
            <person name="Nusbaum C."/>
            <person name="Birren B."/>
        </authorList>
    </citation>
    <scope>NUCLEOTIDE SEQUENCE [LARGE SCALE GENOMIC DNA]</scope>
    <source>
        <strain evidence="7">1-1 BBBD Race 1</strain>
    </source>
</reference>
<evidence type="ECO:0000256" key="2">
    <source>
        <dbReference type="ARBA" id="ARBA00004725"/>
    </source>
</evidence>
<dbReference type="STRING" id="630390.A0A180GJR8"/>
<dbReference type="PANTHER" id="PTHR48109:SF4">
    <property type="entry name" value="DIHYDROOROTATE DEHYDROGENASE (QUINONE), MITOCHONDRIAL"/>
    <property type="match status" value="1"/>
</dbReference>
<proteinExistence type="predicted"/>
<dbReference type="EMBL" id="ADAS02000059">
    <property type="protein sequence ID" value="OAV92774.1"/>
    <property type="molecule type" value="Genomic_DNA"/>
</dbReference>
<protein>
    <submittedName>
        <fullName evidence="8">DHO_dh domain-containing protein</fullName>
    </submittedName>
</protein>
<reference evidence="8 9" key="3">
    <citation type="journal article" date="2017" name="G3 (Bethesda)">
        <title>Comparative analysis highlights variable genome content of wheat rusts and divergence of the mating loci.</title>
        <authorList>
            <person name="Cuomo C.A."/>
            <person name="Bakkeren G."/>
            <person name="Khalil H.B."/>
            <person name="Panwar V."/>
            <person name="Joly D."/>
            <person name="Linning R."/>
            <person name="Sakthikumar S."/>
            <person name="Song X."/>
            <person name="Adiconis X."/>
            <person name="Fan L."/>
            <person name="Goldberg J.M."/>
            <person name="Levin J.Z."/>
            <person name="Young S."/>
            <person name="Zeng Q."/>
            <person name="Anikster Y."/>
            <person name="Bruce M."/>
            <person name="Wang M."/>
            <person name="Yin C."/>
            <person name="McCallum B."/>
            <person name="Szabo L.J."/>
            <person name="Hulbert S."/>
            <person name="Chen X."/>
            <person name="Fellers J.P."/>
        </authorList>
    </citation>
    <scope>NUCLEOTIDE SEQUENCE</scope>
    <source>
        <strain evidence="9">Isolate 1-1 / race 1 (BBBD)</strain>
        <strain evidence="8">isolate 1-1 / race 1 (BBBD)</strain>
    </source>
</reference>
<evidence type="ECO:0000313" key="9">
    <source>
        <dbReference type="Proteomes" id="UP000005240"/>
    </source>
</evidence>
<dbReference type="Pfam" id="PF01180">
    <property type="entry name" value="DHO_dh"/>
    <property type="match status" value="1"/>
</dbReference>
<feature type="domain" description="Dihydroorotate dehydrogenase catalytic" evidence="6">
    <location>
        <begin position="134"/>
        <end position="230"/>
    </location>
</feature>
<dbReference type="GO" id="GO:0004152">
    <property type="term" value="F:dihydroorotate dehydrogenase activity"/>
    <property type="evidence" value="ECO:0007669"/>
    <property type="project" value="TreeGrafter"/>
</dbReference>
<dbReference type="SUPFAM" id="SSF51395">
    <property type="entry name" value="FMN-linked oxidoreductases"/>
    <property type="match status" value="1"/>
</dbReference>
<evidence type="ECO:0000256" key="4">
    <source>
        <dbReference type="ARBA" id="ARBA00022643"/>
    </source>
</evidence>
<dbReference type="GO" id="GO:0009220">
    <property type="term" value="P:pyrimidine ribonucleotide biosynthetic process"/>
    <property type="evidence" value="ECO:0007669"/>
    <property type="project" value="TreeGrafter"/>
</dbReference>
<dbReference type="InterPro" id="IPR013785">
    <property type="entry name" value="Aldolase_TIM"/>
</dbReference>
<comment type="cofactor">
    <cofactor evidence="1">
        <name>FMN</name>
        <dbReference type="ChEBI" id="CHEBI:58210"/>
    </cofactor>
</comment>
<dbReference type="EnsemblFungi" id="PTTG_27536-t43_1">
    <property type="protein sequence ID" value="PTTG_27536-t43_1-p1"/>
    <property type="gene ID" value="PTTG_27536"/>
</dbReference>
<dbReference type="VEuPathDB" id="FungiDB:PTTG_27536"/>
<evidence type="ECO:0000256" key="1">
    <source>
        <dbReference type="ARBA" id="ARBA00001917"/>
    </source>
</evidence>
<evidence type="ECO:0000256" key="5">
    <source>
        <dbReference type="ARBA" id="ARBA00023002"/>
    </source>
</evidence>
<reference evidence="8" key="4">
    <citation type="submission" date="2025-05" db="UniProtKB">
        <authorList>
            <consortium name="EnsemblFungi"/>
        </authorList>
    </citation>
    <scope>IDENTIFICATION</scope>
    <source>
        <strain evidence="8">isolate 1-1 / race 1 (BBBD)</strain>
    </source>
</reference>
<dbReference type="PANTHER" id="PTHR48109">
    <property type="entry name" value="DIHYDROOROTATE DEHYDROGENASE (QUINONE), MITOCHONDRIAL-RELATED"/>
    <property type="match status" value="1"/>
</dbReference>
<dbReference type="Gene3D" id="3.20.20.70">
    <property type="entry name" value="Aldolase class I"/>
    <property type="match status" value="1"/>
</dbReference>
<gene>
    <name evidence="7" type="ORF">PTTG_27536</name>
</gene>
<name>A0A180GJR8_PUCT1</name>
<sequence>MTPKRPIIWQSGSSNYSLKAEDVPNPLNGANCQPAQVQLARPLGCAFEAAKLAADPSRPALRPGLPHAAVTVQQHESSPKNGGFTHLVTTTLSSLAGTQTGLLDQALGKIAEEIEPPRQLKVGQVLGINLAVGQALPQSCQVLIVNVSLPNTPGPCGLQSKDAFDRLLSDVVRARGELPSSTNSNSTRPAVLVKTIAPNLSTQGLVDIATVAKQAKVDKIIISNTVSLRANSADLKSAFLYTFYI</sequence>
<reference evidence="7" key="2">
    <citation type="submission" date="2016-05" db="EMBL/GenBank/DDBJ databases">
        <title>Comparative analysis highlights variable genome content of wheat rusts and divergence of the mating loci.</title>
        <authorList>
            <person name="Cuomo C.A."/>
            <person name="Bakkeren G."/>
            <person name="Szabo L."/>
            <person name="Khalil H."/>
            <person name="Joly D."/>
            <person name="Goldberg J."/>
            <person name="Young S."/>
            <person name="Zeng Q."/>
            <person name="Fellers J."/>
        </authorList>
    </citation>
    <scope>NUCLEOTIDE SEQUENCE [LARGE SCALE GENOMIC DNA]</scope>
    <source>
        <strain evidence="7">1-1 BBBD Race 1</strain>
    </source>
</reference>
<keyword evidence="4" id="KW-0288">FMN</keyword>
<organism evidence="7">
    <name type="scientific">Puccinia triticina (isolate 1-1 / race 1 (BBBD))</name>
    <name type="common">Brown leaf rust fungus</name>
    <dbReference type="NCBI Taxonomy" id="630390"/>
    <lineage>
        <taxon>Eukaryota</taxon>
        <taxon>Fungi</taxon>
        <taxon>Dikarya</taxon>
        <taxon>Basidiomycota</taxon>
        <taxon>Pucciniomycotina</taxon>
        <taxon>Pucciniomycetes</taxon>
        <taxon>Pucciniales</taxon>
        <taxon>Pucciniaceae</taxon>
        <taxon>Puccinia</taxon>
    </lineage>
</organism>
<dbReference type="InterPro" id="IPR050074">
    <property type="entry name" value="DHO_dehydrogenase"/>
</dbReference>